<reference evidence="2 3" key="1">
    <citation type="journal article" date="2015" name="Plant Cell">
        <title>Oil accumulation by the oleaginous diatom Fistulifera solaris as revealed by the genome and transcriptome.</title>
        <authorList>
            <person name="Tanaka T."/>
            <person name="Maeda Y."/>
            <person name="Veluchamy A."/>
            <person name="Tanaka M."/>
            <person name="Abida H."/>
            <person name="Marechal E."/>
            <person name="Bowler C."/>
            <person name="Muto M."/>
            <person name="Sunaga Y."/>
            <person name="Tanaka M."/>
            <person name="Yoshino T."/>
            <person name="Taniguchi T."/>
            <person name="Fukuda Y."/>
            <person name="Nemoto M."/>
            <person name="Matsumoto M."/>
            <person name="Wong P.S."/>
            <person name="Aburatani S."/>
            <person name="Fujibuchi W."/>
        </authorList>
    </citation>
    <scope>NUCLEOTIDE SEQUENCE [LARGE SCALE GENOMIC DNA]</scope>
    <source>
        <strain evidence="2 3">JPCC DA0580</strain>
    </source>
</reference>
<organism evidence="2 3">
    <name type="scientific">Fistulifera solaris</name>
    <name type="common">Oleaginous diatom</name>
    <dbReference type="NCBI Taxonomy" id="1519565"/>
    <lineage>
        <taxon>Eukaryota</taxon>
        <taxon>Sar</taxon>
        <taxon>Stramenopiles</taxon>
        <taxon>Ochrophyta</taxon>
        <taxon>Bacillariophyta</taxon>
        <taxon>Bacillariophyceae</taxon>
        <taxon>Bacillariophycidae</taxon>
        <taxon>Naviculales</taxon>
        <taxon>Naviculaceae</taxon>
        <taxon>Fistulifera</taxon>
    </lineage>
</organism>
<feature type="compositionally biased region" description="Basic and acidic residues" evidence="1">
    <location>
        <begin position="19"/>
        <end position="28"/>
    </location>
</feature>
<gene>
    <name evidence="2" type="ORF">FisN_15Lh325</name>
</gene>
<feature type="region of interest" description="Disordered" evidence="1">
    <location>
        <begin position="1"/>
        <end position="28"/>
    </location>
</feature>
<dbReference type="Proteomes" id="UP000198406">
    <property type="component" value="Unassembled WGS sequence"/>
</dbReference>
<dbReference type="InParanoid" id="A0A1Z5JX01"/>
<name>A0A1Z5JX01_FISSO</name>
<evidence type="ECO:0000313" key="3">
    <source>
        <dbReference type="Proteomes" id="UP000198406"/>
    </source>
</evidence>
<dbReference type="EMBL" id="BDSP01000128">
    <property type="protein sequence ID" value="GAX18382.1"/>
    <property type="molecule type" value="Genomic_DNA"/>
</dbReference>
<sequence length="137" mass="15941">MIEKRHIYSDPSHHQQQQDPRHTYHPSADEHSFMCKNCSADENSSPMTDYLSNDCFDTRRRPFPTLLYPRLQWNNKCQGCLGKPYNLPNNIAFLDQYATTRMLDMAAEEELEAAQASGDLERIREARTILDFNKKAS</sequence>
<protein>
    <submittedName>
        <fullName evidence="2">Uncharacterized protein</fullName>
    </submittedName>
</protein>
<evidence type="ECO:0000256" key="1">
    <source>
        <dbReference type="SAM" id="MobiDB-lite"/>
    </source>
</evidence>
<evidence type="ECO:0000313" key="2">
    <source>
        <dbReference type="EMBL" id="GAX18382.1"/>
    </source>
</evidence>
<feature type="compositionally biased region" description="Basic and acidic residues" evidence="1">
    <location>
        <begin position="1"/>
        <end position="13"/>
    </location>
</feature>
<proteinExistence type="predicted"/>
<keyword evidence="3" id="KW-1185">Reference proteome</keyword>
<accession>A0A1Z5JX01</accession>
<comment type="caution">
    <text evidence="2">The sequence shown here is derived from an EMBL/GenBank/DDBJ whole genome shotgun (WGS) entry which is preliminary data.</text>
</comment>
<dbReference type="AlphaFoldDB" id="A0A1Z5JX01"/>